<dbReference type="InterPro" id="IPR045249">
    <property type="entry name" value="HARBI1-like"/>
</dbReference>
<evidence type="ECO:0000313" key="10">
    <source>
        <dbReference type="EMBL" id="CAH9110733.1"/>
    </source>
</evidence>
<dbReference type="Pfam" id="PF13359">
    <property type="entry name" value="DDE_Tnp_4"/>
    <property type="match status" value="1"/>
</dbReference>
<evidence type="ECO:0000259" key="8">
    <source>
        <dbReference type="Pfam" id="PF13359"/>
    </source>
</evidence>
<evidence type="ECO:0000256" key="6">
    <source>
        <dbReference type="ARBA" id="ARBA00022801"/>
    </source>
</evidence>
<organism evidence="11 12">
    <name type="scientific">Cuscuta epithymum</name>
    <dbReference type="NCBI Taxonomy" id="186058"/>
    <lineage>
        <taxon>Eukaryota</taxon>
        <taxon>Viridiplantae</taxon>
        <taxon>Streptophyta</taxon>
        <taxon>Embryophyta</taxon>
        <taxon>Tracheophyta</taxon>
        <taxon>Spermatophyta</taxon>
        <taxon>Magnoliopsida</taxon>
        <taxon>eudicotyledons</taxon>
        <taxon>Gunneridae</taxon>
        <taxon>Pentapetalae</taxon>
        <taxon>asterids</taxon>
        <taxon>lamiids</taxon>
        <taxon>Solanales</taxon>
        <taxon>Convolvulaceae</taxon>
        <taxon>Cuscuteae</taxon>
        <taxon>Cuscuta</taxon>
        <taxon>Cuscuta subgen. Cuscuta</taxon>
    </lineage>
</organism>
<comment type="similarity">
    <text evidence="3">Belongs to the HARBI1 family.</text>
</comment>
<evidence type="ECO:0000256" key="4">
    <source>
        <dbReference type="ARBA" id="ARBA00022722"/>
    </source>
</evidence>
<keyword evidence="5" id="KW-0479">Metal-binding</keyword>
<keyword evidence="4" id="KW-0540">Nuclease</keyword>
<feature type="domain" description="DUF8040" evidence="9">
    <location>
        <begin position="43"/>
        <end position="137"/>
    </location>
</feature>
<evidence type="ECO:0008006" key="13">
    <source>
        <dbReference type="Google" id="ProtNLM"/>
    </source>
</evidence>
<evidence type="ECO:0000256" key="3">
    <source>
        <dbReference type="ARBA" id="ARBA00006958"/>
    </source>
</evidence>
<evidence type="ECO:0000256" key="1">
    <source>
        <dbReference type="ARBA" id="ARBA00001968"/>
    </source>
</evidence>
<keyword evidence="12" id="KW-1185">Reference proteome</keyword>
<evidence type="ECO:0000313" key="11">
    <source>
        <dbReference type="EMBL" id="CAH9141271.1"/>
    </source>
</evidence>
<dbReference type="GO" id="GO:0004518">
    <property type="term" value="F:nuclease activity"/>
    <property type="evidence" value="ECO:0007669"/>
    <property type="project" value="UniProtKB-KW"/>
</dbReference>
<evidence type="ECO:0000256" key="7">
    <source>
        <dbReference type="ARBA" id="ARBA00023242"/>
    </source>
</evidence>
<evidence type="ECO:0000259" key="9">
    <source>
        <dbReference type="Pfam" id="PF26138"/>
    </source>
</evidence>
<gene>
    <name evidence="10" type="ORF">CEPIT_LOCUS19264</name>
    <name evidence="11" type="ORF">CEPIT_LOCUS39001</name>
</gene>
<sequence length="246" mass="28643">MDTNLESLIDSKSDEEIETLLTIRLNSEYNPLRKVKPRPQRVSKLKGHEWVVEVLNGHPNTCYDLFRMDKHVFRSLCEELKRTATKDSKYLSVQEQLAIFLLIISHNGRQRYAADRFQHSTDTISKYFRKILFVICSISKHIITPPSFDDTPPEIKNNPKYYPFFKKCVGAIDGTHISARIPVREQIPYRGRKFDTTQNIMSVCSFDMRFTFIMTGWEGTTNDSRIFLETVSNPANHFPMPPLGKY</sequence>
<evidence type="ECO:0000256" key="2">
    <source>
        <dbReference type="ARBA" id="ARBA00004123"/>
    </source>
</evidence>
<keyword evidence="7" id="KW-0539">Nucleus</keyword>
<dbReference type="InterPro" id="IPR058353">
    <property type="entry name" value="DUF8040"/>
</dbReference>
<dbReference type="EMBL" id="CAMAPF010001029">
    <property type="protein sequence ID" value="CAH9141271.1"/>
    <property type="molecule type" value="Genomic_DNA"/>
</dbReference>
<dbReference type="PANTHER" id="PTHR22930:SF280">
    <property type="entry name" value="OS11G0202600 PROTEIN"/>
    <property type="match status" value="1"/>
</dbReference>
<dbReference type="Pfam" id="PF26138">
    <property type="entry name" value="DUF8040"/>
    <property type="match status" value="1"/>
</dbReference>
<evidence type="ECO:0000313" key="12">
    <source>
        <dbReference type="Proteomes" id="UP001152523"/>
    </source>
</evidence>
<dbReference type="EMBL" id="CAMAPF010000176">
    <property type="protein sequence ID" value="CAH9110733.1"/>
    <property type="molecule type" value="Genomic_DNA"/>
</dbReference>
<dbReference type="GO" id="GO:0005634">
    <property type="term" value="C:nucleus"/>
    <property type="evidence" value="ECO:0007669"/>
    <property type="project" value="UniProtKB-SubCell"/>
</dbReference>
<evidence type="ECO:0000256" key="5">
    <source>
        <dbReference type="ARBA" id="ARBA00022723"/>
    </source>
</evidence>
<dbReference type="PANTHER" id="PTHR22930">
    <property type="match status" value="1"/>
</dbReference>
<accession>A0AAV0G0B6</accession>
<dbReference type="GO" id="GO:0016787">
    <property type="term" value="F:hydrolase activity"/>
    <property type="evidence" value="ECO:0007669"/>
    <property type="project" value="UniProtKB-KW"/>
</dbReference>
<dbReference type="GO" id="GO:0046872">
    <property type="term" value="F:metal ion binding"/>
    <property type="evidence" value="ECO:0007669"/>
    <property type="project" value="UniProtKB-KW"/>
</dbReference>
<feature type="domain" description="DDE Tnp4" evidence="8">
    <location>
        <begin position="172"/>
        <end position="230"/>
    </location>
</feature>
<name>A0AAV0G0B6_9ASTE</name>
<protein>
    <recommendedName>
        <fullName evidence="13">DDE Tnp4 domain-containing protein</fullName>
    </recommendedName>
</protein>
<comment type="cofactor">
    <cofactor evidence="1">
        <name>a divalent metal cation</name>
        <dbReference type="ChEBI" id="CHEBI:60240"/>
    </cofactor>
</comment>
<dbReference type="InterPro" id="IPR027806">
    <property type="entry name" value="HARBI1_dom"/>
</dbReference>
<keyword evidence="6" id="KW-0378">Hydrolase</keyword>
<dbReference type="AlphaFoldDB" id="A0AAV0G0B6"/>
<comment type="subcellular location">
    <subcellularLocation>
        <location evidence="2">Nucleus</location>
    </subcellularLocation>
</comment>
<dbReference type="Proteomes" id="UP001152523">
    <property type="component" value="Unassembled WGS sequence"/>
</dbReference>
<reference evidence="11" key="1">
    <citation type="submission" date="2022-07" db="EMBL/GenBank/DDBJ databases">
        <authorList>
            <person name="Macas J."/>
            <person name="Novak P."/>
            <person name="Neumann P."/>
        </authorList>
    </citation>
    <scope>NUCLEOTIDE SEQUENCE</scope>
</reference>
<comment type="caution">
    <text evidence="11">The sequence shown here is derived from an EMBL/GenBank/DDBJ whole genome shotgun (WGS) entry which is preliminary data.</text>
</comment>
<proteinExistence type="inferred from homology"/>